<keyword evidence="12" id="KW-1185">Reference proteome</keyword>
<evidence type="ECO:0000313" key="11">
    <source>
        <dbReference type="EMBL" id="KAK2660203.1"/>
    </source>
</evidence>
<keyword evidence="9" id="KW-0503">Monooxygenase</keyword>
<dbReference type="GO" id="GO:0016020">
    <property type="term" value="C:membrane"/>
    <property type="evidence" value="ECO:0007669"/>
    <property type="project" value="UniProtKB-SubCell"/>
</dbReference>
<dbReference type="EMBL" id="JANJYI010000002">
    <property type="protein sequence ID" value="KAK2660203.1"/>
    <property type="molecule type" value="Genomic_DNA"/>
</dbReference>
<comment type="caution">
    <text evidence="11">The sequence shown here is derived from an EMBL/GenBank/DDBJ whole genome shotgun (WGS) entry which is preliminary data.</text>
</comment>
<dbReference type="GO" id="GO:0005506">
    <property type="term" value="F:iron ion binding"/>
    <property type="evidence" value="ECO:0007669"/>
    <property type="project" value="InterPro"/>
</dbReference>
<evidence type="ECO:0008006" key="13">
    <source>
        <dbReference type="Google" id="ProtNLM"/>
    </source>
</evidence>
<dbReference type="Proteomes" id="UP001280121">
    <property type="component" value="Unassembled WGS sequence"/>
</dbReference>
<reference evidence="11" key="1">
    <citation type="journal article" date="2023" name="Plant J.">
        <title>Genome sequences and population genomics provide insights into the demographic history, inbreeding, and mutation load of two 'living fossil' tree species of Dipteronia.</title>
        <authorList>
            <person name="Feng Y."/>
            <person name="Comes H.P."/>
            <person name="Chen J."/>
            <person name="Zhu S."/>
            <person name="Lu R."/>
            <person name="Zhang X."/>
            <person name="Li P."/>
            <person name="Qiu J."/>
            <person name="Olsen K.M."/>
            <person name="Qiu Y."/>
        </authorList>
    </citation>
    <scope>NUCLEOTIDE SEQUENCE</scope>
    <source>
        <strain evidence="11">KIB01</strain>
    </source>
</reference>
<keyword evidence="3" id="KW-0349">Heme</keyword>
<proteinExistence type="inferred from homology"/>
<dbReference type="SUPFAM" id="SSF48264">
    <property type="entry name" value="Cytochrome P450"/>
    <property type="match status" value="1"/>
</dbReference>
<keyword evidence="7" id="KW-0560">Oxidoreductase</keyword>
<evidence type="ECO:0000256" key="2">
    <source>
        <dbReference type="ARBA" id="ARBA00010617"/>
    </source>
</evidence>
<keyword evidence="4" id="KW-0812">Transmembrane</keyword>
<dbReference type="GO" id="GO:0004497">
    <property type="term" value="F:monooxygenase activity"/>
    <property type="evidence" value="ECO:0007669"/>
    <property type="project" value="UniProtKB-KW"/>
</dbReference>
<gene>
    <name evidence="11" type="ORF">Ddye_006736</name>
</gene>
<evidence type="ECO:0000256" key="5">
    <source>
        <dbReference type="ARBA" id="ARBA00022723"/>
    </source>
</evidence>
<accession>A0AAD9XJL6</accession>
<evidence type="ECO:0000256" key="10">
    <source>
        <dbReference type="ARBA" id="ARBA00023136"/>
    </source>
</evidence>
<name>A0AAD9XJL6_9ROSI</name>
<evidence type="ECO:0000256" key="4">
    <source>
        <dbReference type="ARBA" id="ARBA00022692"/>
    </source>
</evidence>
<dbReference type="Gene3D" id="1.10.630.10">
    <property type="entry name" value="Cytochrome P450"/>
    <property type="match status" value="1"/>
</dbReference>
<organism evidence="11 12">
    <name type="scientific">Dipteronia dyeriana</name>
    <dbReference type="NCBI Taxonomy" id="168575"/>
    <lineage>
        <taxon>Eukaryota</taxon>
        <taxon>Viridiplantae</taxon>
        <taxon>Streptophyta</taxon>
        <taxon>Embryophyta</taxon>
        <taxon>Tracheophyta</taxon>
        <taxon>Spermatophyta</taxon>
        <taxon>Magnoliopsida</taxon>
        <taxon>eudicotyledons</taxon>
        <taxon>Gunneridae</taxon>
        <taxon>Pentapetalae</taxon>
        <taxon>rosids</taxon>
        <taxon>malvids</taxon>
        <taxon>Sapindales</taxon>
        <taxon>Sapindaceae</taxon>
        <taxon>Hippocastanoideae</taxon>
        <taxon>Acereae</taxon>
        <taxon>Dipteronia</taxon>
    </lineage>
</organism>
<keyword evidence="10" id="KW-0472">Membrane</keyword>
<comment type="subcellular location">
    <subcellularLocation>
        <location evidence="1">Membrane</location>
        <topology evidence="1">Single-pass membrane protein</topology>
    </subcellularLocation>
</comment>
<sequence>MIKHLYKRAKKVDVESFFYMLDFNIMMKIVVGKKCFEEEELDLDKITKGKLDDLKQIFGPFVNMALGDYFPYFRWLTYYGVEKPLIKVHKKRDAFIQALLDTHQNNYNPVPGGEISRYINDVLLKLRESEPEFYITMLSKELF</sequence>
<dbReference type="GO" id="GO:0020037">
    <property type="term" value="F:heme binding"/>
    <property type="evidence" value="ECO:0007669"/>
    <property type="project" value="InterPro"/>
</dbReference>
<evidence type="ECO:0000313" key="12">
    <source>
        <dbReference type="Proteomes" id="UP001280121"/>
    </source>
</evidence>
<dbReference type="AlphaFoldDB" id="A0AAD9XJL6"/>
<dbReference type="GO" id="GO:0016705">
    <property type="term" value="F:oxidoreductase activity, acting on paired donors, with incorporation or reduction of molecular oxygen"/>
    <property type="evidence" value="ECO:0007669"/>
    <property type="project" value="InterPro"/>
</dbReference>
<evidence type="ECO:0000256" key="9">
    <source>
        <dbReference type="ARBA" id="ARBA00023033"/>
    </source>
</evidence>
<comment type="similarity">
    <text evidence="2">Belongs to the cytochrome P450 family.</text>
</comment>
<evidence type="ECO:0000256" key="8">
    <source>
        <dbReference type="ARBA" id="ARBA00023004"/>
    </source>
</evidence>
<dbReference type="PANTHER" id="PTHR47947">
    <property type="entry name" value="CYTOCHROME P450 82C3-RELATED"/>
    <property type="match status" value="1"/>
</dbReference>
<dbReference type="PANTHER" id="PTHR47947:SF62">
    <property type="entry name" value="CYTOCHROME P450, FAMILY 81, SUBFAMILY D, POLYPEPTIDE 5"/>
    <property type="match status" value="1"/>
</dbReference>
<protein>
    <recommendedName>
        <fullName evidence="13">Cytochrome P450</fullName>
    </recommendedName>
</protein>
<dbReference type="InterPro" id="IPR036396">
    <property type="entry name" value="Cyt_P450_sf"/>
</dbReference>
<keyword evidence="5" id="KW-0479">Metal-binding</keyword>
<dbReference type="InterPro" id="IPR050651">
    <property type="entry name" value="Plant_Cytochrome_P450_Monoox"/>
</dbReference>
<evidence type="ECO:0000256" key="3">
    <source>
        <dbReference type="ARBA" id="ARBA00022617"/>
    </source>
</evidence>
<evidence type="ECO:0000256" key="6">
    <source>
        <dbReference type="ARBA" id="ARBA00022989"/>
    </source>
</evidence>
<keyword evidence="6" id="KW-1133">Transmembrane helix</keyword>
<keyword evidence="8" id="KW-0408">Iron</keyword>
<evidence type="ECO:0000256" key="1">
    <source>
        <dbReference type="ARBA" id="ARBA00004167"/>
    </source>
</evidence>
<evidence type="ECO:0000256" key="7">
    <source>
        <dbReference type="ARBA" id="ARBA00023002"/>
    </source>
</evidence>